<dbReference type="FunCoup" id="B3S1R3">
    <property type="interactions" value="1114"/>
</dbReference>
<dbReference type="GO" id="GO:0007165">
    <property type="term" value="P:signal transduction"/>
    <property type="evidence" value="ECO:0007669"/>
    <property type="project" value="InterPro"/>
</dbReference>
<organism evidence="7 8">
    <name type="scientific">Trichoplax adhaerens</name>
    <name type="common">Trichoplax reptans</name>
    <dbReference type="NCBI Taxonomy" id="10228"/>
    <lineage>
        <taxon>Eukaryota</taxon>
        <taxon>Metazoa</taxon>
        <taxon>Placozoa</taxon>
        <taxon>Uniplacotomia</taxon>
        <taxon>Trichoplacea</taxon>
        <taxon>Trichoplacidae</taxon>
        <taxon>Trichoplax</taxon>
    </lineage>
</organism>
<evidence type="ECO:0000313" key="7">
    <source>
        <dbReference type="EMBL" id="EDV23018.1"/>
    </source>
</evidence>
<feature type="binding site" evidence="5">
    <location>
        <position position="106"/>
    </location>
    <ligand>
        <name>Zn(2+)</name>
        <dbReference type="ChEBI" id="CHEBI:29105"/>
        <label>2</label>
    </ligand>
</feature>
<name>B3S1R3_TRIAD</name>
<dbReference type="PROSITE" id="PS51845">
    <property type="entry name" value="PDEASE_I_2"/>
    <property type="match status" value="1"/>
</dbReference>
<dbReference type="AlphaFoldDB" id="B3S1R3"/>
<dbReference type="PROSITE" id="PS00126">
    <property type="entry name" value="PDEASE_I_1"/>
    <property type="match status" value="1"/>
</dbReference>
<feature type="binding site" evidence="4">
    <location>
        <position position="106"/>
    </location>
    <ligand>
        <name>AMP</name>
        <dbReference type="ChEBI" id="CHEBI:456215"/>
    </ligand>
</feature>
<dbReference type="Gene3D" id="1.10.1300.10">
    <property type="entry name" value="3'5'-cyclic nucleotide phosphodiesterase, catalytic domain"/>
    <property type="match status" value="1"/>
</dbReference>
<evidence type="ECO:0000256" key="4">
    <source>
        <dbReference type="PIRSR" id="PIRSR623088-2"/>
    </source>
</evidence>
<dbReference type="SMART" id="SM00471">
    <property type="entry name" value="HDc"/>
    <property type="match status" value="1"/>
</dbReference>
<dbReference type="PANTHER" id="PTHR11347">
    <property type="entry name" value="CYCLIC NUCLEOTIDE PHOSPHODIESTERASE"/>
    <property type="match status" value="1"/>
</dbReference>
<feature type="active site" description="Proton donor" evidence="3">
    <location>
        <position position="65"/>
    </location>
</feature>
<evidence type="ECO:0000256" key="3">
    <source>
        <dbReference type="PIRSR" id="PIRSR623088-1"/>
    </source>
</evidence>
<dbReference type="EMBL" id="DS985247">
    <property type="protein sequence ID" value="EDV23018.1"/>
    <property type="molecule type" value="Genomic_DNA"/>
</dbReference>
<feature type="binding site" evidence="4">
    <location>
        <position position="223"/>
    </location>
    <ligand>
        <name>AMP</name>
        <dbReference type="ChEBI" id="CHEBI:456215"/>
    </ligand>
</feature>
<feature type="binding site" evidence="4">
    <location>
        <begin position="65"/>
        <end position="69"/>
    </location>
    <ligand>
        <name>AMP</name>
        <dbReference type="ChEBI" id="CHEBI:456215"/>
    </ligand>
</feature>
<dbReference type="OrthoDB" id="189220at2759"/>
<evidence type="ECO:0000313" key="8">
    <source>
        <dbReference type="Proteomes" id="UP000009022"/>
    </source>
</evidence>
<dbReference type="InterPro" id="IPR003607">
    <property type="entry name" value="HD/PDEase_dom"/>
</dbReference>
<feature type="binding site" evidence="5">
    <location>
        <position position="105"/>
    </location>
    <ligand>
        <name>Zn(2+)</name>
        <dbReference type="ChEBI" id="CHEBI:29105"/>
        <label>1</label>
    </ligand>
</feature>
<dbReference type="GO" id="GO:0141162">
    <property type="term" value="P:negative regulation of cAMP/PKA signal transduction"/>
    <property type="evidence" value="ECO:0000318"/>
    <property type="project" value="GO_Central"/>
</dbReference>
<keyword evidence="1 5" id="KW-0479">Metal-binding</keyword>
<dbReference type="GO" id="GO:0046872">
    <property type="term" value="F:metal ion binding"/>
    <property type="evidence" value="ECO:0007669"/>
    <property type="project" value="UniProtKB-KW"/>
</dbReference>
<evidence type="ECO:0000259" key="6">
    <source>
        <dbReference type="PROSITE" id="PS51845"/>
    </source>
</evidence>
<evidence type="ECO:0000256" key="2">
    <source>
        <dbReference type="ARBA" id="ARBA00022801"/>
    </source>
</evidence>
<keyword evidence="8" id="KW-1185">Reference proteome</keyword>
<dbReference type="InterPro" id="IPR023174">
    <property type="entry name" value="PDEase_CS"/>
</dbReference>
<dbReference type="SUPFAM" id="SSF109604">
    <property type="entry name" value="HD-domain/PDEase-like"/>
    <property type="match status" value="1"/>
</dbReference>
<dbReference type="RefSeq" id="XP_002113928.1">
    <property type="nucleotide sequence ID" value="XM_002113892.1"/>
</dbReference>
<feature type="binding site" evidence="5">
    <location>
        <position position="223"/>
    </location>
    <ligand>
        <name>Zn(2+)</name>
        <dbReference type="ChEBI" id="CHEBI:29105"/>
        <label>1</label>
    </ligand>
</feature>
<accession>B3S1R3</accession>
<feature type="binding site" evidence="4">
    <location>
        <position position="274"/>
    </location>
    <ligand>
        <name>AMP</name>
        <dbReference type="ChEBI" id="CHEBI:456215"/>
    </ligand>
</feature>
<feature type="binding site" evidence="5">
    <location>
        <position position="69"/>
    </location>
    <ligand>
        <name>Zn(2+)</name>
        <dbReference type="ChEBI" id="CHEBI:29105"/>
        <label>1</label>
    </ligand>
</feature>
<dbReference type="InterPro" id="IPR036971">
    <property type="entry name" value="PDEase_catalytic_dom_sf"/>
</dbReference>
<dbReference type="HOGENOM" id="CLU_005940_6_2_1"/>
<dbReference type="Pfam" id="PF00233">
    <property type="entry name" value="PDEase_I"/>
    <property type="match status" value="1"/>
</dbReference>
<evidence type="ECO:0000256" key="5">
    <source>
        <dbReference type="PIRSR" id="PIRSR623088-3"/>
    </source>
</evidence>
<dbReference type="GO" id="GO:0047555">
    <property type="term" value="F:3',5'-cyclic-GMP phosphodiesterase activity"/>
    <property type="evidence" value="ECO:0000318"/>
    <property type="project" value="GO_Central"/>
</dbReference>
<keyword evidence="2" id="KW-0378">Hydrolase</keyword>
<dbReference type="GeneID" id="6755141"/>
<evidence type="ECO:0000256" key="1">
    <source>
        <dbReference type="ARBA" id="ARBA00022723"/>
    </source>
</evidence>
<dbReference type="KEGG" id="tad:TRIADDRAFT_50458"/>
<feature type="binding site" evidence="5">
    <location>
        <position position="106"/>
    </location>
    <ligand>
        <name>Zn(2+)</name>
        <dbReference type="ChEBI" id="CHEBI:29105"/>
        <label>1</label>
    </ligand>
</feature>
<dbReference type="FunFam" id="1.10.1300.10:FF:000023">
    <property type="entry name" value="Phosphodiesterase"/>
    <property type="match status" value="1"/>
</dbReference>
<dbReference type="CDD" id="cd00077">
    <property type="entry name" value="HDc"/>
    <property type="match status" value="1"/>
</dbReference>
<protein>
    <recommendedName>
        <fullName evidence="6">PDEase domain-containing protein</fullName>
    </recommendedName>
</protein>
<sequence length="322" mass="36912">MKKIDQWGLEVFEVNQLTNGRPLTCVTYMILQKRNFLETFKIPVPTLLRYIGTVEKHYRKENYYHNNIHAADVAQSVHVLLSSPVLSSVFTDLEILAAIFAGAIHDVNHPGLNNQFLIQTMSELAIIYNDVSVLENHHLAMAFKLLQNDGCDIFANLSKKERQSLRKMVIDMVLATDMSKHMSLLADLRTMVEAHKFSKGISLSINNYSDRIKILQCCVHCADLSNPTKPLHLYKEWVKRVLEECWCQGDKERNLGLAVSPMMDRHSVSVEKSQVGFIDFIVQPLWETWADLVYPDANKILDALQENRDYFNSKILTSPSME</sequence>
<dbReference type="STRING" id="10228.B3S1R3"/>
<dbReference type="InParanoid" id="B3S1R3"/>
<reference evidence="7 8" key="1">
    <citation type="journal article" date="2008" name="Nature">
        <title>The Trichoplax genome and the nature of placozoans.</title>
        <authorList>
            <person name="Srivastava M."/>
            <person name="Begovic E."/>
            <person name="Chapman J."/>
            <person name="Putnam N.H."/>
            <person name="Hellsten U."/>
            <person name="Kawashima T."/>
            <person name="Kuo A."/>
            <person name="Mitros T."/>
            <person name="Salamov A."/>
            <person name="Carpenter M.L."/>
            <person name="Signorovitch A.Y."/>
            <person name="Moreno M.A."/>
            <person name="Kamm K."/>
            <person name="Grimwood J."/>
            <person name="Schmutz J."/>
            <person name="Shapiro H."/>
            <person name="Grigoriev I.V."/>
            <person name="Buss L.W."/>
            <person name="Schierwater B."/>
            <person name="Dellaporta S.L."/>
            <person name="Rokhsar D.S."/>
        </authorList>
    </citation>
    <scope>NUCLEOTIDE SEQUENCE [LARGE SCALE GENOMIC DNA]</scope>
    <source>
        <strain evidence="7 8">Grell-BS-1999</strain>
    </source>
</reference>
<proteinExistence type="predicted"/>
<feature type="domain" description="PDEase" evidence="6">
    <location>
        <begin position="1"/>
        <end position="318"/>
    </location>
</feature>
<dbReference type="CTD" id="6755141"/>
<dbReference type="GO" id="GO:0004115">
    <property type="term" value="F:3',5'-cyclic-AMP phosphodiesterase activity"/>
    <property type="evidence" value="ECO:0000318"/>
    <property type="project" value="GO_Central"/>
</dbReference>
<dbReference type="eggNOG" id="KOG3689">
    <property type="taxonomic scope" value="Eukaryota"/>
</dbReference>
<dbReference type="PRINTS" id="PR00387">
    <property type="entry name" value="PDIESTERASE1"/>
</dbReference>
<dbReference type="PhylomeDB" id="B3S1R3"/>
<gene>
    <name evidence="7" type="ORF">TRIADDRAFT_50458</name>
</gene>
<dbReference type="InterPro" id="IPR023088">
    <property type="entry name" value="PDEase"/>
</dbReference>
<dbReference type="OMA" id="QWNERIL"/>
<dbReference type="InterPro" id="IPR002073">
    <property type="entry name" value="PDEase_catalytic_dom"/>
</dbReference>
<dbReference type="Proteomes" id="UP000009022">
    <property type="component" value="Unassembled WGS sequence"/>
</dbReference>